<dbReference type="InParanoid" id="A0A067QFL4"/>
<evidence type="ECO:0000256" key="2">
    <source>
        <dbReference type="ARBA" id="ARBA00007251"/>
    </source>
</evidence>
<accession>A0A067QFL4</accession>
<dbReference type="InterPro" id="IPR042529">
    <property type="entry name" value="IF_2B-like_C"/>
</dbReference>
<evidence type="ECO:0000313" key="12">
    <source>
        <dbReference type="Proteomes" id="UP000027265"/>
    </source>
</evidence>
<protein>
    <recommendedName>
        <fullName evidence="6">Translation initiation factor eIF2B subunit delta</fullName>
    </recommendedName>
    <alternativeName>
        <fullName evidence="7">eIF2B GDP-GTP exchange factor subunit delta</fullName>
    </alternativeName>
</protein>
<name>A0A067QFL4_9AGAM</name>
<evidence type="ECO:0000256" key="6">
    <source>
        <dbReference type="ARBA" id="ARBA00044147"/>
    </source>
</evidence>
<gene>
    <name evidence="11" type="ORF">JAAARDRAFT_146168</name>
</gene>
<proteinExistence type="inferred from homology"/>
<dbReference type="STRING" id="933084.A0A067QFL4"/>
<evidence type="ECO:0000256" key="9">
    <source>
        <dbReference type="RuleBase" id="RU003814"/>
    </source>
</evidence>
<dbReference type="Gene3D" id="3.40.50.10470">
    <property type="entry name" value="Translation initiation factor eif-2b, domain 2"/>
    <property type="match status" value="1"/>
</dbReference>
<dbReference type="EMBL" id="KL197709">
    <property type="protein sequence ID" value="KDQ64920.1"/>
    <property type="molecule type" value="Genomic_DNA"/>
</dbReference>
<dbReference type="Pfam" id="PF01008">
    <property type="entry name" value="IF-2B"/>
    <property type="match status" value="1"/>
</dbReference>
<keyword evidence="5" id="KW-0648">Protein biosynthesis</keyword>
<dbReference type="FunCoup" id="A0A067QFL4">
    <property type="interactions" value="530"/>
</dbReference>
<dbReference type="Proteomes" id="UP000027265">
    <property type="component" value="Unassembled WGS sequence"/>
</dbReference>
<evidence type="ECO:0000256" key="3">
    <source>
        <dbReference type="ARBA" id="ARBA00022490"/>
    </source>
</evidence>
<dbReference type="SUPFAM" id="SSF100950">
    <property type="entry name" value="NagB/RpiA/CoA transferase-like"/>
    <property type="match status" value="1"/>
</dbReference>
<comment type="similarity">
    <text evidence="2 9">Belongs to the eIF-2B alpha/beta/delta subunits family.</text>
</comment>
<dbReference type="InterPro" id="IPR037171">
    <property type="entry name" value="NagB/RpiA_transferase-like"/>
</dbReference>
<evidence type="ECO:0000256" key="10">
    <source>
        <dbReference type="SAM" id="MobiDB-lite"/>
    </source>
</evidence>
<sequence length="422" mass="45112">MTKAERRELQERQRAEKASGKTGSAAPSTPAAKKGRRGSLAEGLSTPGSAQKGKETKEGVSGAVGGGGGEDAGKARGLRIFSHFGLPKPITSHKGEIHPAIVRLGLQFSEFKITGANARCIATLTAFKSVIQDYVTPPNNTLSRHLMTHLSPQISYLVAARPMSVTMGNAIRQLKLEISGTDIDLPEQDAKDALCDKIDNYIRDRIIIADQVIQDTAGKKIKDGDVILTYARSSVVEKVLLQAHSDGKKFSVIVVDSRPMLEGKNLLHTLSSHSIPTTYLLLPSLPSIITEATTILLGAHSLHSNGAVYSRAGTAMVAMLGKEYRVPVVVCCETYKFSESVGVDGFSKNELAPINKFSTPPHSKSPQSLLSASTNENPYLEILNPLYDLTPPTSITAVVTEVGVIPPNSISSIPLALGRNMI</sequence>
<evidence type="ECO:0000313" key="11">
    <source>
        <dbReference type="EMBL" id="KDQ64920.1"/>
    </source>
</evidence>
<dbReference type="PANTHER" id="PTHR10233:SF14">
    <property type="entry name" value="TRANSLATION INITIATION FACTOR EIF-2B SUBUNIT DELTA"/>
    <property type="match status" value="1"/>
</dbReference>
<comment type="subcellular location">
    <subcellularLocation>
        <location evidence="1">Cytoplasm</location>
        <location evidence="1">Cytosol</location>
    </subcellularLocation>
</comment>
<dbReference type="PANTHER" id="PTHR10233">
    <property type="entry name" value="TRANSLATION INITIATION FACTOR EIF-2B"/>
    <property type="match status" value="1"/>
</dbReference>
<comment type="subunit">
    <text evidence="8">Component of the translation initiation factor 2B (eIF2B) complex which is a heterodecamer of two sets of five different subunits: alpha, beta, gamma, delta and epsilon. Subunits alpha, beta and delta comprise a regulatory subcomplex and subunits epsilon and gamma comprise a catalytic subcomplex. Within the complex, the hexameric regulatory complex resides at the center, with the two heterodimeric catalytic subcomplexes bound on opposite sides.</text>
</comment>
<keyword evidence="4" id="KW-0396">Initiation factor</keyword>
<evidence type="ECO:0000256" key="4">
    <source>
        <dbReference type="ARBA" id="ARBA00022540"/>
    </source>
</evidence>
<keyword evidence="3" id="KW-0963">Cytoplasm</keyword>
<evidence type="ECO:0000256" key="7">
    <source>
        <dbReference type="ARBA" id="ARBA00044356"/>
    </source>
</evidence>
<feature type="compositionally biased region" description="Basic and acidic residues" evidence="10">
    <location>
        <begin position="1"/>
        <end position="19"/>
    </location>
</feature>
<reference evidence="12" key="1">
    <citation type="journal article" date="2014" name="Proc. Natl. Acad. Sci. U.S.A.">
        <title>Extensive sampling of basidiomycete genomes demonstrates inadequacy of the white-rot/brown-rot paradigm for wood decay fungi.</title>
        <authorList>
            <person name="Riley R."/>
            <person name="Salamov A.A."/>
            <person name="Brown D.W."/>
            <person name="Nagy L.G."/>
            <person name="Floudas D."/>
            <person name="Held B.W."/>
            <person name="Levasseur A."/>
            <person name="Lombard V."/>
            <person name="Morin E."/>
            <person name="Otillar R."/>
            <person name="Lindquist E.A."/>
            <person name="Sun H."/>
            <person name="LaButti K.M."/>
            <person name="Schmutz J."/>
            <person name="Jabbour D."/>
            <person name="Luo H."/>
            <person name="Baker S.E."/>
            <person name="Pisabarro A.G."/>
            <person name="Walton J.D."/>
            <person name="Blanchette R.A."/>
            <person name="Henrissat B."/>
            <person name="Martin F."/>
            <person name="Cullen D."/>
            <person name="Hibbett D.S."/>
            <person name="Grigoriev I.V."/>
        </authorList>
    </citation>
    <scope>NUCLEOTIDE SEQUENCE [LARGE SCALE GENOMIC DNA]</scope>
    <source>
        <strain evidence="12">MUCL 33604</strain>
    </source>
</reference>
<evidence type="ECO:0000256" key="1">
    <source>
        <dbReference type="ARBA" id="ARBA00004514"/>
    </source>
</evidence>
<organism evidence="11 12">
    <name type="scientific">Jaapia argillacea MUCL 33604</name>
    <dbReference type="NCBI Taxonomy" id="933084"/>
    <lineage>
        <taxon>Eukaryota</taxon>
        <taxon>Fungi</taxon>
        <taxon>Dikarya</taxon>
        <taxon>Basidiomycota</taxon>
        <taxon>Agaricomycotina</taxon>
        <taxon>Agaricomycetes</taxon>
        <taxon>Agaricomycetidae</taxon>
        <taxon>Jaapiales</taxon>
        <taxon>Jaapiaceae</taxon>
        <taxon>Jaapia</taxon>
    </lineage>
</organism>
<dbReference type="InterPro" id="IPR000649">
    <property type="entry name" value="IF-2B-related"/>
</dbReference>
<feature type="region of interest" description="Disordered" evidence="10">
    <location>
        <begin position="1"/>
        <end position="71"/>
    </location>
</feature>
<evidence type="ECO:0000256" key="8">
    <source>
        <dbReference type="ARBA" id="ARBA00046432"/>
    </source>
</evidence>
<dbReference type="GO" id="GO:0005829">
    <property type="term" value="C:cytosol"/>
    <property type="evidence" value="ECO:0007669"/>
    <property type="project" value="UniProtKB-SubCell"/>
</dbReference>
<keyword evidence="12" id="KW-1185">Reference proteome</keyword>
<dbReference type="OrthoDB" id="10254737at2759"/>
<evidence type="ECO:0000256" key="5">
    <source>
        <dbReference type="ARBA" id="ARBA00022917"/>
    </source>
</evidence>
<dbReference type="AlphaFoldDB" id="A0A067QFL4"/>
<dbReference type="HOGENOM" id="CLU_016218_3_1_1"/>
<dbReference type="GO" id="GO:0003743">
    <property type="term" value="F:translation initiation factor activity"/>
    <property type="evidence" value="ECO:0007669"/>
    <property type="project" value="UniProtKB-KW"/>
</dbReference>